<feature type="signal peptide" evidence="5">
    <location>
        <begin position="1"/>
        <end position="25"/>
    </location>
</feature>
<dbReference type="GO" id="GO:0031640">
    <property type="term" value="P:killing of cells of another organism"/>
    <property type="evidence" value="ECO:0007669"/>
    <property type="project" value="UniProtKB-KW"/>
</dbReference>
<protein>
    <submittedName>
        <fullName evidence="7">Putative defensin, plant</fullName>
    </submittedName>
</protein>
<feature type="domain" description="Knottins-like" evidence="6">
    <location>
        <begin position="33"/>
        <end position="77"/>
    </location>
</feature>
<dbReference type="Proteomes" id="UP000265566">
    <property type="component" value="Chromosome 8"/>
</dbReference>
<feature type="chain" id="PRO_5017274527" evidence="5">
    <location>
        <begin position="26"/>
        <end position="80"/>
    </location>
</feature>
<dbReference type="Gramene" id="rna47119">
    <property type="protein sequence ID" value="RHN40876.1"/>
    <property type="gene ID" value="gene47119"/>
</dbReference>
<evidence type="ECO:0000256" key="5">
    <source>
        <dbReference type="SAM" id="SignalP"/>
    </source>
</evidence>
<dbReference type="EMBL" id="PSQE01000008">
    <property type="protein sequence ID" value="RHN40876.1"/>
    <property type="molecule type" value="Genomic_DNA"/>
</dbReference>
<dbReference type="PROSITE" id="PS00940">
    <property type="entry name" value="GAMMA_THIONIN"/>
    <property type="match status" value="1"/>
</dbReference>
<keyword evidence="2" id="KW-0295">Fungicide</keyword>
<evidence type="ECO:0000259" key="6">
    <source>
        <dbReference type="SMART" id="SM00505"/>
    </source>
</evidence>
<evidence type="ECO:0000256" key="2">
    <source>
        <dbReference type="ARBA" id="ARBA00022577"/>
    </source>
</evidence>
<name>A0A396GI98_MEDTR</name>
<dbReference type="PANTHER" id="PTHR33147:SF46">
    <property type="entry name" value="DEFENSIN-LIKE PROTEIN 19"/>
    <property type="match status" value="1"/>
</dbReference>
<dbReference type="SUPFAM" id="SSF57095">
    <property type="entry name" value="Scorpion toxin-like"/>
    <property type="match status" value="1"/>
</dbReference>
<comment type="caution">
    <text evidence="7">The sequence shown here is derived from an EMBL/GenBank/DDBJ whole genome shotgun (WGS) entry which is preliminary data.</text>
</comment>
<keyword evidence="1" id="KW-0929">Antimicrobial</keyword>
<dbReference type="InterPro" id="IPR036574">
    <property type="entry name" value="Scorpion_toxin-like_sf"/>
</dbReference>
<dbReference type="PANTHER" id="PTHR33147">
    <property type="entry name" value="DEFENSIN-LIKE PROTEIN 1"/>
    <property type="match status" value="1"/>
</dbReference>
<dbReference type="Pfam" id="PF00304">
    <property type="entry name" value="Gamma-thionin"/>
    <property type="match status" value="1"/>
</dbReference>
<sequence length="80" mass="8644">MAICSTRCLFTFLVFFCLVFHLISAEVRIAAAICQQPSGTWSGPCVGSSICNDQCREREGAVGGGCHILACYCHFFCNGD</sequence>
<evidence type="ECO:0000256" key="1">
    <source>
        <dbReference type="ARBA" id="ARBA00022529"/>
    </source>
</evidence>
<dbReference type="InterPro" id="IPR003614">
    <property type="entry name" value="Knottins"/>
</dbReference>
<evidence type="ECO:0000256" key="4">
    <source>
        <dbReference type="ARBA" id="ARBA00023157"/>
    </source>
</evidence>
<dbReference type="AlphaFoldDB" id="A0A396GI98"/>
<evidence type="ECO:0000256" key="3">
    <source>
        <dbReference type="ARBA" id="ARBA00022729"/>
    </source>
</evidence>
<keyword evidence="4" id="KW-1015">Disulfide bond</keyword>
<reference evidence="7" key="1">
    <citation type="journal article" date="2018" name="Nat. Plants">
        <title>Whole-genome landscape of Medicago truncatula symbiotic genes.</title>
        <authorList>
            <person name="Pecrix Y."/>
            <person name="Gamas P."/>
            <person name="Carrere S."/>
        </authorList>
    </citation>
    <scope>NUCLEOTIDE SEQUENCE</scope>
    <source>
        <tissue evidence="7">Leaves</tissue>
    </source>
</reference>
<dbReference type="Gene3D" id="3.30.30.10">
    <property type="entry name" value="Knottin, scorpion toxin-like"/>
    <property type="match status" value="1"/>
</dbReference>
<dbReference type="SMART" id="SM00505">
    <property type="entry name" value="Knot1"/>
    <property type="match status" value="1"/>
</dbReference>
<evidence type="ECO:0000313" key="7">
    <source>
        <dbReference type="EMBL" id="RHN40876.1"/>
    </source>
</evidence>
<dbReference type="InterPro" id="IPR008176">
    <property type="entry name" value="Defensin_plant"/>
</dbReference>
<keyword evidence="3 5" id="KW-0732">Signal</keyword>
<proteinExistence type="predicted"/>
<accession>A0A396GI98</accession>
<organism evidence="7">
    <name type="scientific">Medicago truncatula</name>
    <name type="common">Barrel medic</name>
    <name type="synonym">Medicago tribuloides</name>
    <dbReference type="NCBI Taxonomy" id="3880"/>
    <lineage>
        <taxon>Eukaryota</taxon>
        <taxon>Viridiplantae</taxon>
        <taxon>Streptophyta</taxon>
        <taxon>Embryophyta</taxon>
        <taxon>Tracheophyta</taxon>
        <taxon>Spermatophyta</taxon>
        <taxon>Magnoliopsida</taxon>
        <taxon>eudicotyledons</taxon>
        <taxon>Gunneridae</taxon>
        <taxon>Pentapetalae</taxon>
        <taxon>rosids</taxon>
        <taxon>fabids</taxon>
        <taxon>Fabales</taxon>
        <taxon>Fabaceae</taxon>
        <taxon>Papilionoideae</taxon>
        <taxon>50 kb inversion clade</taxon>
        <taxon>NPAAA clade</taxon>
        <taxon>Hologalegina</taxon>
        <taxon>IRL clade</taxon>
        <taxon>Trifolieae</taxon>
        <taxon>Medicago</taxon>
    </lineage>
</organism>
<gene>
    <name evidence="7" type="ORF">MtrunA17_Chr8g0359831</name>
</gene>
<dbReference type="GO" id="GO:0050832">
    <property type="term" value="P:defense response to fungus"/>
    <property type="evidence" value="ECO:0007669"/>
    <property type="project" value="UniProtKB-KW"/>
</dbReference>